<protein>
    <submittedName>
        <fullName evidence="5">Scyllo-inositol 2-dehydrogenase (NADP+)</fullName>
    </submittedName>
</protein>
<comment type="caution">
    <text evidence="5">The sequence shown here is derived from an EMBL/GenBank/DDBJ whole genome shotgun (WGS) entry which is preliminary data.</text>
</comment>
<dbReference type="RefSeq" id="WP_243649549.1">
    <property type="nucleotide sequence ID" value="NZ_SLXV01000050.1"/>
</dbReference>
<dbReference type="PANTHER" id="PTHR43708">
    <property type="entry name" value="CONSERVED EXPRESSED OXIDOREDUCTASE (EUROFUNG)"/>
    <property type="match status" value="1"/>
</dbReference>
<feature type="domain" description="Gfo/Idh/MocA-like oxidoreductase N-terminal" evidence="3">
    <location>
        <begin position="6"/>
        <end position="121"/>
    </location>
</feature>
<gene>
    <name evidence="5" type="ORF">EDD57_15013</name>
</gene>
<dbReference type="Proteomes" id="UP000294746">
    <property type="component" value="Unassembled WGS sequence"/>
</dbReference>
<dbReference type="GO" id="GO:0016491">
    <property type="term" value="F:oxidoreductase activity"/>
    <property type="evidence" value="ECO:0007669"/>
    <property type="project" value="UniProtKB-KW"/>
</dbReference>
<dbReference type="InterPro" id="IPR000683">
    <property type="entry name" value="Gfo/Idh/MocA-like_OxRdtase_N"/>
</dbReference>
<keyword evidence="6" id="KW-1185">Reference proteome</keyword>
<dbReference type="Pfam" id="PF02894">
    <property type="entry name" value="GFO_IDH_MocA_C"/>
    <property type="match status" value="1"/>
</dbReference>
<comment type="similarity">
    <text evidence="1">Belongs to the Gfo/Idh/MocA family.</text>
</comment>
<dbReference type="AlphaFoldDB" id="A0A4R2RKT1"/>
<dbReference type="PANTHER" id="PTHR43708:SF5">
    <property type="entry name" value="CONSERVED EXPRESSED OXIDOREDUCTASE (EUROFUNG)-RELATED"/>
    <property type="match status" value="1"/>
</dbReference>
<name>A0A4R2RKT1_9BACL</name>
<organism evidence="5 6">
    <name type="scientific">Baia soyae</name>
    <dbReference type="NCBI Taxonomy" id="1544746"/>
    <lineage>
        <taxon>Bacteria</taxon>
        <taxon>Bacillati</taxon>
        <taxon>Bacillota</taxon>
        <taxon>Bacilli</taxon>
        <taxon>Bacillales</taxon>
        <taxon>Thermoactinomycetaceae</taxon>
        <taxon>Baia</taxon>
    </lineage>
</organism>
<reference evidence="5 6" key="1">
    <citation type="submission" date="2019-03" db="EMBL/GenBank/DDBJ databases">
        <title>Genomic Encyclopedia of Type Strains, Phase IV (KMG-IV): sequencing the most valuable type-strain genomes for metagenomic binning, comparative biology and taxonomic classification.</title>
        <authorList>
            <person name="Goeker M."/>
        </authorList>
    </citation>
    <scope>NUCLEOTIDE SEQUENCE [LARGE SCALE GENOMIC DNA]</scope>
    <source>
        <strain evidence="5 6">DSM 46831</strain>
    </source>
</reference>
<evidence type="ECO:0000256" key="1">
    <source>
        <dbReference type="ARBA" id="ARBA00010928"/>
    </source>
</evidence>
<feature type="domain" description="Gfo/Idh/MocA-like oxidoreductase C-terminal" evidence="4">
    <location>
        <begin position="136"/>
        <end position="350"/>
    </location>
</feature>
<dbReference type="InterPro" id="IPR036291">
    <property type="entry name" value="NAD(P)-bd_dom_sf"/>
</dbReference>
<dbReference type="InterPro" id="IPR004104">
    <property type="entry name" value="Gfo/Idh/MocA-like_OxRdtase_C"/>
</dbReference>
<proteinExistence type="inferred from homology"/>
<dbReference type="Gene3D" id="3.40.50.720">
    <property type="entry name" value="NAD(P)-binding Rossmann-like Domain"/>
    <property type="match status" value="1"/>
</dbReference>
<sequence>MSIAKVRVGMIGYGLSGKVFHAPLLKANEGYEIVKVMTTREEEVEVDLPGVEIAYSAEEIFEDYTIDLVIICTPTESHYPLTRAALQSGKHVVVEKPFVVTSAEAKDLIELAREEELILSVFQNRRWDSDFLTLQECMSQGLLGEIHTYKAHFDRYRPEVKQRWKEHSLCGGGVLYDLGSHLIDQALTLFGIPLTVWADVQSQRAGSTAPDYFHIVFGYETGLRVELHAGSLVIQPGPKLEAHGLNGSFLKFGLDPQEEQLKAGMTPMDEKWGQEEEIHFAKVTTIVDPLSGEQETFPIPSIAGNYDRFYDEVYDAVIDGAALPVHPTEALEVIHAIELAIKSSNEKRVIQWFDEVEY</sequence>
<keyword evidence="2" id="KW-0560">Oxidoreductase</keyword>
<dbReference type="NCBIfam" id="NF008607">
    <property type="entry name" value="PRK11579.1"/>
    <property type="match status" value="1"/>
</dbReference>
<dbReference type="Gene3D" id="3.30.360.10">
    <property type="entry name" value="Dihydrodipicolinate Reductase, domain 2"/>
    <property type="match status" value="1"/>
</dbReference>
<evidence type="ECO:0000313" key="6">
    <source>
        <dbReference type="Proteomes" id="UP000294746"/>
    </source>
</evidence>
<evidence type="ECO:0000259" key="4">
    <source>
        <dbReference type="Pfam" id="PF02894"/>
    </source>
</evidence>
<dbReference type="InterPro" id="IPR051317">
    <property type="entry name" value="Gfo/Idh/MocA_oxidoreduct"/>
</dbReference>
<accession>A0A4R2RKT1</accession>
<dbReference type="EMBL" id="SLXV01000050">
    <property type="protein sequence ID" value="TCP63544.1"/>
    <property type="molecule type" value="Genomic_DNA"/>
</dbReference>
<evidence type="ECO:0000256" key="2">
    <source>
        <dbReference type="ARBA" id="ARBA00023002"/>
    </source>
</evidence>
<dbReference type="SUPFAM" id="SSF51735">
    <property type="entry name" value="NAD(P)-binding Rossmann-fold domains"/>
    <property type="match status" value="1"/>
</dbReference>
<evidence type="ECO:0000259" key="3">
    <source>
        <dbReference type="Pfam" id="PF01408"/>
    </source>
</evidence>
<dbReference type="Pfam" id="PF01408">
    <property type="entry name" value="GFO_IDH_MocA"/>
    <property type="match status" value="1"/>
</dbReference>
<evidence type="ECO:0000313" key="5">
    <source>
        <dbReference type="EMBL" id="TCP63544.1"/>
    </source>
</evidence>
<dbReference type="GO" id="GO:0000166">
    <property type="term" value="F:nucleotide binding"/>
    <property type="evidence" value="ECO:0007669"/>
    <property type="project" value="InterPro"/>
</dbReference>